<dbReference type="PANTHER" id="PTHR31088">
    <property type="entry name" value="MEMBRANE-ASSOCIATED PROTEIN VIPP1, CHLOROPLASTIC"/>
    <property type="match status" value="1"/>
</dbReference>
<dbReference type="Proteomes" id="UP001596047">
    <property type="component" value="Unassembled WGS sequence"/>
</dbReference>
<protein>
    <submittedName>
        <fullName evidence="3">PspA/IM30 family protein</fullName>
    </submittedName>
</protein>
<sequence>MSVITRLIQLTRAATGELLDKLEDPAMMMNHYVREAQAEIEKIQQELTKQEVQTRVLQQQADEAAKLAELSEAKALDALTAGNEAQARDLLSTKLQYTQKAQEYRNALDQANYQIPLLAKRLEEAKAELVVMQKKRDDLTARIQQAAAKSQAAVPSFSCSPGVLDGGSAARGFQRMEEKILQWEAHLDVKRQTYAPHGDTAGQVTPDAQKNALVEQQMELLRKKLPTE</sequence>
<dbReference type="EMBL" id="JBHSOW010000095">
    <property type="protein sequence ID" value="MFC5652351.1"/>
    <property type="molecule type" value="Genomic_DNA"/>
</dbReference>
<gene>
    <name evidence="3" type="ORF">ACFPYJ_25205</name>
</gene>
<accession>A0ABW0W7A0</accession>
<feature type="coiled-coil region" evidence="2">
    <location>
        <begin position="33"/>
        <end position="60"/>
    </location>
</feature>
<evidence type="ECO:0000313" key="3">
    <source>
        <dbReference type="EMBL" id="MFC5652351.1"/>
    </source>
</evidence>
<keyword evidence="2" id="KW-0175">Coiled coil</keyword>
<dbReference type="InterPro" id="IPR007157">
    <property type="entry name" value="PspA_VIPP1"/>
</dbReference>
<evidence type="ECO:0000256" key="2">
    <source>
        <dbReference type="SAM" id="Coils"/>
    </source>
</evidence>
<name>A0ABW0W7A0_9BACL</name>
<comment type="similarity">
    <text evidence="1">Belongs to the PspA/Vipp/IM30 family.</text>
</comment>
<proteinExistence type="inferred from homology"/>
<organism evidence="3 4">
    <name type="scientific">Paenibacillus solisilvae</name>
    <dbReference type="NCBI Taxonomy" id="2486751"/>
    <lineage>
        <taxon>Bacteria</taxon>
        <taxon>Bacillati</taxon>
        <taxon>Bacillota</taxon>
        <taxon>Bacilli</taxon>
        <taxon>Bacillales</taxon>
        <taxon>Paenibacillaceae</taxon>
        <taxon>Paenibacillus</taxon>
    </lineage>
</organism>
<keyword evidence="4" id="KW-1185">Reference proteome</keyword>
<evidence type="ECO:0000256" key="1">
    <source>
        <dbReference type="ARBA" id="ARBA00043985"/>
    </source>
</evidence>
<dbReference type="RefSeq" id="WP_379190986.1">
    <property type="nucleotide sequence ID" value="NZ_JBHSOW010000095.1"/>
</dbReference>
<feature type="coiled-coil region" evidence="2">
    <location>
        <begin position="94"/>
        <end position="149"/>
    </location>
</feature>
<evidence type="ECO:0000313" key="4">
    <source>
        <dbReference type="Proteomes" id="UP001596047"/>
    </source>
</evidence>
<dbReference type="PANTHER" id="PTHR31088:SF6">
    <property type="entry name" value="PHAGE SHOCK PROTEIN A"/>
    <property type="match status" value="1"/>
</dbReference>
<dbReference type="Pfam" id="PF04012">
    <property type="entry name" value="PspA_IM30"/>
    <property type="match status" value="1"/>
</dbReference>
<comment type="caution">
    <text evidence="3">The sequence shown here is derived from an EMBL/GenBank/DDBJ whole genome shotgun (WGS) entry which is preliminary data.</text>
</comment>
<reference evidence="4" key="1">
    <citation type="journal article" date="2019" name="Int. J. Syst. Evol. Microbiol.">
        <title>The Global Catalogue of Microorganisms (GCM) 10K type strain sequencing project: providing services to taxonomists for standard genome sequencing and annotation.</title>
        <authorList>
            <consortium name="The Broad Institute Genomics Platform"/>
            <consortium name="The Broad Institute Genome Sequencing Center for Infectious Disease"/>
            <person name="Wu L."/>
            <person name="Ma J."/>
        </authorList>
    </citation>
    <scope>NUCLEOTIDE SEQUENCE [LARGE SCALE GENOMIC DNA]</scope>
    <source>
        <strain evidence="4">CGMCC 1.3240</strain>
    </source>
</reference>